<sequence>MAIGTYVHARAAAEQVDHHYPFMTDTTLYGCWLWILSFFFPPVAVFLERGCGNYITCKYESPIYYNPESFSPATLANVREHRITFSDAFQPGSEDERQERWRKRGGVASHSSTDHSSTEDNDSDLDKPSRRARQGFSGGFSSWRRDKEAEP</sequence>
<feature type="transmembrane region" description="Helical" evidence="7">
    <location>
        <begin position="27"/>
        <end position="47"/>
    </location>
</feature>
<dbReference type="GO" id="GO:0016020">
    <property type="term" value="C:membrane"/>
    <property type="evidence" value="ECO:0007669"/>
    <property type="project" value="UniProtKB-SubCell"/>
</dbReference>
<comment type="similarity">
    <text evidence="2">Belongs to the UPF0057 (PMP3) family.</text>
</comment>
<keyword evidence="9" id="KW-1185">Reference proteome</keyword>
<evidence type="ECO:0000256" key="7">
    <source>
        <dbReference type="SAM" id="Phobius"/>
    </source>
</evidence>
<organism evidence="8 9">
    <name type="scientific">Rhodotorula mucilaginosa</name>
    <name type="common">Yeast</name>
    <name type="synonym">Rhodotorula rubra</name>
    <dbReference type="NCBI Taxonomy" id="5537"/>
    <lineage>
        <taxon>Eukaryota</taxon>
        <taxon>Fungi</taxon>
        <taxon>Dikarya</taxon>
        <taxon>Basidiomycota</taxon>
        <taxon>Pucciniomycotina</taxon>
        <taxon>Microbotryomycetes</taxon>
        <taxon>Sporidiobolales</taxon>
        <taxon>Sporidiobolaceae</taxon>
        <taxon>Rhodotorula</taxon>
    </lineage>
</organism>
<keyword evidence="5 7" id="KW-0472">Membrane</keyword>
<evidence type="ECO:0000256" key="6">
    <source>
        <dbReference type="SAM" id="MobiDB-lite"/>
    </source>
</evidence>
<dbReference type="Pfam" id="PF01679">
    <property type="entry name" value="Pmp3"/>
    <property type="match status" value="1"/>
</dbReference>
<feature type="region of interest" description="Disordered" evidence="6">
    <location>
        <begin position="86"/>
        <end position="151"/>
    </location>
</feature>
<evidence type="ECO:0000256" key="3">
    <source>
        <dbReference type="ARBA" id="ARBA00022692"/>
    </source>
</evidence>
<reference evidence="8 9" key="1">
    <citation type="submission" date="2020-11" db="EMBL/GenBank/DDBJ databases">
        <title>Kefir isolates.</title>
        <authorList>
            <person name="Marcisauskas S."/>
            <person name="Kim Y."/>
            <person name="Blasche S."/>
        </authorList>
    </citation>
    <scope>NUCLEOTIDE SEQUENCE [LARGE SCALE GENOMIC DNA]</scope>
    <source>
        <strain evidence="8 9">KR</strain>
    </source>
</reference>
<dbReference type="InterPro" id="IPR000612">
    <property type="entry name" value="PMP3"/>
</dbReference>
<feature type="compositionally biased region" description="Basic and acidic residues" evidence="6">
    <location>
        <begin position="112"/>
        <end position="129"/>
    </location>
</feature>
<dbReference type="EMBL" id="PUHQ01000172">
    <property type="protein sequence ID" value="KAG0653858.1"/>
    <property type="molecule type" value="Genomic_DNA"/>
</dbReference>
<name>A0A9P7B1Q6_RHOMI</name>
<evidence type="ECO:0000313" key="9">
    <source>
        <dbReference type="Proteomes" id="UP000777482"/>
    </source>
</evidence>
<evidence type="ECO:0000256" key="1">
    <source>
        <dbReference type="ARBA" id="ARBA00004370"/>
    </source>
</evidence>
<gene>
    <name evidence="8" type="ORF">C6P46_002177</name>
</gene>
<evidence type="ECO:0000313" key="8">
    <source>
        <dbReference type="EMBL" id="KAG0653858.1"/>
    </source>
</evidence>
<protein>
    <submittedName>
        <fullName evidence="8">Uncharacterized protein</fullName>
    </submittedName>
</protein>
<dbReference type="AlphaFoldDB" id="A0A9P7B1Q6"/>
<dbReference type="Proteomes" id="UP000777482">
    <property type="component" value="Unassembled WGS sequence"/>
</dbReference>
<evidence type="ECO:0000256" key="2">
    <source>
        <dbReference type="ARBA" id="ARBA00009530"/>
    </source>
</evidence>
<keyword evidence="4 7" id="KW-1133">Transmembrane helix</keyword>
<evidence type="ECO:0000256" key="5">
    <source>
        <dbReference type="ARBA" id="ARBA00023136"/>
    </source>
</evidence>
<accession>A0A9P7B1Q6</accession>
<comment type="caution">
    <text evidence="8">The sequence shown here is derived from an EMBL/GenBank/DDBJ whole genome shotgun (WGS) entry which is preliminary data.</text>
</comment>
<dbReference type="OrthoDB" id="2802411at2759"/>
<evidence type="ECO:0000256" key="4">
    <source>
        <dbReference type="ARBA" id="ARBA00022989"/>
    </source>
</evidence>
<dbReference type="PROSITE" id="PS01309">
    <property type="entry name" value="UPF0057"/>
    <property type="match status" value="1"/>
</dbReference>
<proteinExistence type="inferred from homology"/>
<keyword evidence="3 7" id="KW-0812">Transmembrane</keyword>
<comment type="subcellular location">
    <subcellularLocation>
        <location evidence="1">Membrane</location>
    </subcellularLocation>
</comment>